<dbReference type="InterPro" id="IPR001518">
    <property type="entry name" value="Arginosuc_synth"/>
</dbReference>
<dbReference type="PANTHER" id="PTHR11587:SF2">
    <property type="entry name" value="ARGININOSUCCINATE SYNTHASE"/>
    <property type="match status" value="1"/>
</dbReference>
<dbReference type="InterPro" id="IPR024074">
    <property type="entry name" value="AS_cat/multimer_dom_body"/>
</dbReference>
<organism evidence="10 11">
    <name type="scientific">Microvirga vignae</name>
    <dbReference type="NCBI Taxonomy" id="1225564"/>
    <lineage>
        <taxon>Bacteria</taxon>
        <taxon>Pseudomonadati</taxon>
        <taxon>Pseudomonadota</taxon>
        <taxon>Alphaproteobacteria</taxon>
        <taxon>Hyphomicrobiales</taxon>
        <taxon>Methylobacteriaceae</taxon>
        <taxon>Microvirga</taxon>
    </lineage>
</organism>
<dbReference type="EMBL" id="LCYG01000078">
    <property type="protein sequence ID" value="KLK90563.1"/>
    <property type="molecule type" value="Genomic_DNA"/>
</dbReference>
<dbReference type="UniPathway" id="UPA00068">
    <property type="reaction ID" value="UER00113"/>
</dbReference>
<dbReference type="Gene3D" id="3.40.50.620">
    <property type="entry name" value="HUPs"/>
    <property type="match status" value="1"/>
</dbReference>
<evidence type="ECO:0000313" key="11">
    <source>
        <dbReference type="Proteomes" id="UP000035489"/>
    </source>
</evidence>
<evidence type="ECO:0000259" key="8">
    <source>
        <dbReference type="Pfam" id="PF00764"/>
    </source>
</evidence>
<dbReference type="GO" id="GO:0005524">
    <property type="term" value="F:ATP binding"/>
    <property type="evidence" value="ECO:0007669"/>
    <property type="project" value="UniProtKB-KW"/>
</dbReference>
<evidence type="ECO:0000259" key="9">
    <source>
        <dbReference type="Pfam" id="PF20979"/>
    </source>
</evidence>
<comment type="pathway">
    <text evidence="1">Amino-acid biosynthesis; L-arginine biosynthesis; L-arginine from L-ornithine and carbamoyl phosphate: step 2/3.</text>
</comment>
<gene>
    <name evidence="10" type="ORF">AA309_25005</name>
</gene>
<evidence type="ECO:0000256" key="3">
    <source>
        <dbReference type="ARBA" id="ARBA00022571"/>
    </source>
</evidence>
<reference evidence="10 11" key="1">
    <citation type="submission" date="2015-05" db="EMBL/GenBank/DDBJ databases">
        <title>Draft genome sequence of Microvirga vignae strain BR3299, a novel nitrogen fixing bacteria isolated from Brazil semi-aired region.</title>
        <authorList>
            <person name="Zilli J.E."/>
            <person name="Passos S.R."/>
            <person name="Leite J."/>
            <person name="Baldani J.I."/>
            <person name="Xavier G.R."/>
            <person name="Rumjaneck N.G."/>
            <person name="Simoes-Araujo J.L."/>
        </authorList>
    </citation>
    <scope>NUCLEOTIDE SEQUENCE [LARGE SCALE GENOMIC DNA]</scope>
    <source>
        <strain evidence="10 11">BR3299</strain>
    </source>
</reference>
<dbReference type="Pfam" id="PF00764">
    <property type="entry name" value="Arginosuc_synth"/>
    <property type="match status" value="1"/>
</dbReference>
<dbReference type="GO" id="GO:0006526">
    <property type="term" value="P:L-arginine biosynthetic process"/>
    <property type="evidence" value="ECO:0007669"/>
    <property type="project" value="UniProtKB-UniPathway"/>
</dbReference>
<evidence type="ECO:0000256" key="7">
    <source>
        <dbReference type="ARBA" id="ARBA00022840"/>
    </source>
</evidence>
<dbReference type="GO" id="GO:0004055">
    <property type="term" value="F:argininosuccinate synthase activity"/>
    <property type="evidence" value="ECO:0007669"/>
    <property type="project" value="UniProtKB-EC"/>
</dbReference>
<dbReference type="EC" id="6.3.4.5" evidence="2"/>
<dbReference type="Pfam" id="PF20979">
    <property type="entry name" value="Arginosuc_syn_C"/>
    <property type="match status" value="1"/>
</dbReference>
<feature type="domain" description="Arginosuccinate synthase C-terminal" evidence="9">
    <location>
        <begin position="196"/>
        <end position="360"/>
    </location>
</feature>
<dbReference type="PATRIC" id="fig|1225564.3.peg.6499"/>
<dbReference type="SUPFAM" id="SSF52402">
    <property type="entry name" value="Adenine nucleotide alpha hydrolases-like"/>
    <property type="match status" value="1"/>
</dbReference>
<dbReference type="InterPro" id="IPR048267">
    <property type="entry name" value="Arginosuc_syn_N"/>
</dbReference>
<evidence type="ECO:0000256" key="5">
    <source>
        <dbReference type="ARBA" id="ARBA00022605"/>
    </source>
</evidence>
<dbReference type="AlphaFoldDB" id="A0A0H1R5Z3"/>
<keyword evidence="11" id="KW-1185">Reference proteome</keyword>
<name>A0A0H1R5Z3_9HYPH</name>
<dbReference type="Proteomes" id="UP000035489">
    <property type="component" value="Unassembled WGS sequence"/>
</dbReference>
<accession>A0A0H1R5Z3</accession>
<feature type="domain" description="Arginosuccinate synthase-like N-terminal" evidence="8">
    <location>
        <begin position="30"/>
        <end position="157"/>
    </location>
</feature>
<comment type="caution">
    <text evidence="10">The sequence shown here is derived from an EMBL/GenBank/DDBJ whole genome shotgun (WGS) entry which is preliminary data.</text>
</comment>
<dbReference type="NCBIfam" id="NF038212">
    <property type="entry name" value="argG_rel"/>
    <property type="match status" value="1"/>
</dbReference>
<keyword evidence="5" id="KW-0028">Amino-acid biosynthesis</keyword>
<dbReference type="STRING" id="1225564.AA309_25005"/>
<evidence type="ECO:0000313" key="10">
    <source>
        <dbReference type="EMBL" id="KLK90563.1"/>
    </source>
</evidence>
<evidence type="ECO:0000256" key="6">
    <source>
        <dbReference type="ARBA" id="ARBA00022741"/>
    </source>
</evidence>
<dbReference type="Gene3D" id="3.90.1260.10">
    <property type="entry name" value="Argininosuccinate synthetase, chain A, domain 2"/>
    <property type="match status" value="1"/>
</dbReference>
<dbReference type="GO" id="GO:0000053">
    <property type="term" value="P:argininosuccinate metabolic process"/>
    <property type="evidence" value="ECO:0007669"/>
    <property type="project" value="TreeGrafter"/>
</dbReference>
<dbReference type="GO" id="GO:0000050">
    <property type="term" value="P:urea cycle"/>
    <property type="evidence" value="ECO:0007669"/>
    <property type="project" value="TreeGrafter"/>
</dbReference>
<evidence type="ECO:0000256" key="1">
    <source>
        <dbReference type="ARBA" id="ARBA00004967"/>
    </source>
</evidence>
<dbReference type="SUPFAM" id="SSF69864">
    <property type="entry name" value="Argininosuccinate synthetase, C-terminal domain"/>
    <property type="match status" value="1"/>
</dbReference>
<protein>
    <recommendedName>
        <fullName evidence="2">argininosuccinate synthase</fullName>
        <ecNumber evidence="2">6.3.4.5</ecNumber>
    </recommendedName>
</protein>
<sequence>MNPASPIKRLTGRIESFEDIVTFGDHSKPVVTMFSGGLDSTYLLFRLQELGFQNIDAVAVNAGGPIDQPLLEQTAARFGARFICLDGREAFIERGVKPAIRAHAKYLGNYPLSSSLSRPVIASMVADHAAIIGSELLLHTANLSQNSLARFNNSIKRHGFSGLFGSPYVQSVVSRQQKAAALATIGLTFLADRKLSGDENLWCREFESGPLDNPESFVIPDQAFRWTRTKGNLPAEEITLGFSDGDLVSVNGCDLALMEAIALLNEAVGKFGHGRFVGLEHISTDDKVLEAREAPAAAIIMDALRHLETASLPTATIILKQGLEQTWVQEAVSGNWGSPSHKLCDSAIASALEGVAGTVTYVIDSHRFLPRSIIAHNPRYVRDRDLWEDRRRARGLFK</sequence>
<evidence type="ECO:0000256" key="2">
    <source>
        <dbReference type="ARBA" id="ARBA00012286"/>
    </source>
</evidence>
<keyword evidence="3" id="KW-0055">Arginine biosynthesis</keyword>
<dbReference type="GO" id="GO:0005737">
    <property type="term" value="C:cytoplasm"/>
    <property type="evidence" value="ECO:0007669"/>
    <property type="project" value="TreeGrafter"/>
</dbReference>
<keyword evidence="6" id="KW-0547">Nucleotide-binding</keyword>
<dbReference type="InterPro" id="IPR014729">
    <property type="entry name" value="Rossmann-like_a/b/a_fold"/>
</dbReference>
<keyword evidence="4" id="KW-0436">Ligase</keyword>
<proteinExistence type="predicted"/>
<evidence type="ECO:0000256" key="4">
    <source>
        <dbReference type="ARBA" id="ARBA00022598"/>
    </source>
</evidence>
<keyword evidence="7" id="KW-0067">ATP-binding</keyword>
<dbReference type="PANTHER" id="PTHR11587">
    <property type="entry name" value="ARGININOSUCCINATE SYNTHASE"/>
    <property type="match status" value="1"/>
</dbReference>
<dbReference type="OrthoDB" id="6681382at2"/>
<dbReference type="InterPro" id="IPR048268">
    <property type="entry name" value="Arginosuc_syn_C"/>
</dbReference>